<keyword evidence="12" id="KW-0902">Two-component regulatory system</keyword>
<dbReference type="GO" id="GO:0005524">
    <property type="term" value="F:ATP binding"/>
    <property type="evidence" value="ECO:0007669"/>
    <property type="project" value="UniProtKB-KW"/>
</dbReference>
<accession>A0A1I1KUB9</accession>
<dbReference type="InterPro" id="IPR003661">
    <property type="entry name" value="HisK_dim/P_dom"/>
</dbReference>
<evidence type="ECO:0000313" key="16">
    <source>
        <dbReference type="EMBL" id="SFC61733.1"/>
    </source>
</evidence>
<dbReference type="CDD" id="cd00082">
    <property type="entry name" value="HisKA"/>
    <property type="match status" value="1"/>
</dbReference>
<evidence type="ECO:0000256" key="14">
    <source>
        <dbReference type="SAM" id="Phobius"/>
    </source>
</evidence>
<dbReference type="EC" id="2.7.13.3" evidence="3"/>
<evidence type="ECO:0000256" key="6">
    <source>
        <dbReference type="ARBA" id="ARBA00022679"/>
    </source>
</evidence>
<dbReference type="InterPro" id="IPR036890">
    <property type="entry name" value="HATPase_C_sf"/>
</dbReference>
<dbReference type="InterPro" id="IPR050398">
    <property type="entry name" value="HssS/ArlS-like"/>
</dbReference>
<evidence type="ECO:0000259" key="15">
    <source>
        <dbReference type="PROSITE" id="PS50109"/>
    </source>
</evidence>
<comment type="subcellular location">
    <subcellularLocation>
        <location evidence="2">Cell membrane</location>
        <topology evidence="2">Multi-pass membrane protein</topology>
    </subcellularLocation>
</comment>
<keyword evidence="13 14" id="KW-0472">Membrane</keyword>
<dbReference type="InterPro" id="IPR036097">
    <property type="entry name" value="HisK_dim/P_sf"/>
</dbReference>
<name>A0A1I1KUB9_9GAMM</name>
<dbReference type="Proteomes" id="UP000198862">
    <property type="component" value="Unassembled WGS sequence"/>
</dbReference>
<evidence type="ECO:0000256" key="5">
    <source>
        <dbReference type="ARBA" id="ARBA00022553"/>
    </source>
</evidence>
<dbReference type="Pfam" id="PF00512">
    <property type="entry name" value="HisKA"/>
    <property type="match status" value="1"/>
</dbReference>
<dbReference type="GO" id="GO:0005886">
    <property type="term" value="C:plasma membrane"/>
    <property type="evidence" value="ECO:0007669"/>
    <property type="project" value="UniProtKB-SubCell"/>
</dbReference>
<gene>
    <name evidence="16" type="ORF">SAMN02745724_02118</name>
</gene>
<keyword evidence="11 14" id="KW-1133">Transmembrane helix</keyword>
<evidence type="ECO:0000256" key="3">
    <source>
        <dbReference type="ARBA" id="ARBA00012438"/>
    </source>
</evidence>
<dbReference type="InterPro" id="IPR005467">
    <property type="entry name" value="His_kinase_dom"/>
</dbReference>
<dbReference type="Gene3D" id="1.10.287.130">
    <property type="match status" value="1"/>
</dbReference>
<proteinExistence type="predicted"/>
<feature type="transmembrane region" description="Helical" evidence="14">
    <location>
        <begin position="156"/>
        <end position="176"/>
    </location>
</feature>
<feature type="transmembrane region" description="Helical" evidence="14">
    <location>
        <begin position="12"/>
        <end position="36"/>
    </location>
</feature>
<dbReference type="SUPFAM" id="SSF47384">
    <property type="entry name" value="Homodimeric domain of signal transducing histidine kinase"/>
    <property type="match status" value="1"/>
</dbReference>
<feature type="domain" description="Histidine kinase" evidence="15">
    <location>
        <begin position="237"/>
        <end position="429"/>
    </location>
</feature>
<evidence type="ECO:0000256" key="8">
    <source>
        <dbReference type="ARBA" id="ARBA00022741"/>
    </source>
</evidence>
<evidence type="ECO:0000256" key="10">
    <source>
        <dbReference type="ARBA" id="ARBA00022840"/>
    </source>
</evidence>
<sequence>MSKNKTLKRYILKVDFIVASVIILSYTILINIYFMFGLDEGNYQDLHLEAISFSQAYNKHLAPKLPKSIHFNGYLNWQTLPDWAQKQFPELAQVTQTQMSNVKLKPEGNLIAWPEQVIFILAKPLNDGKTFYLIRKIDIETYQALSKRSIKNMFKLTWPLALLFLIMMHLSVHVLLKRTMKPLFRLGTWIDDLTLENVSDPIPDFDFKEFKHIAKQQKIAMLRISDVLSKEQDFLRHASHELRTPIAVVKSNAQLMERRLTEDKSLASVARIKRAALNMQHMTETLLWLSRDDDKEKLSTSKLNITDMLSHLIEDNQYLLQGKTVKLNINMDNELQDLAATPCRLILNNLIRNAFQYTAEGTVNFSFKNSKLIIENINIADGELDYTGSDYGYGLGLRLVDKIIHKMHWQYENIQISGGRKVVIQFSNK</sequence>
<evidence type="ECO:0000256" key="11">
    <source>
        <dbReference type="ARBA" id="ARBA00022989"/>
    </source>
</evidence>
<organism evidence="16 17">
    <name type="scientific">Pseudoalteromonas denitrificans DSM 6059</name>
    <dbReference type="NCBI Taxonomy" id="1123010"/>
    <lineage>
        <taxon>Bacteria</taxon>
        <taxon>Pseudomonadati</taxon>
        <taxon>Pseudomonadota</taxon>
        <taxon>Gammaproteobacteria</taxon>
        <taxon>Alteromonadales</taxon>
        <taxon>Pseudoalteromonadaceae</taxon>
        <taxon>Pseudoalteromonas</taxon>
    </lineage>
</organism>
<evidence type="ECO:0000256" key="1">
    <source>
        <dbReference type="ARBA" id="ARBA00000085"/>
    </source>
</evidence>
<keyword evidence="7 14" id="KW-0812">Transmembrane</keyword>
<evidence type="ECO:0000256" key="7">
    <source>
        <dbReference type="ARBA" id="ARBA00022692"/>
    </source>
</evidence>
<keyword evidence="17" id="KW-1185">Reference proteome</keyword>
<keyword evidence="4" id="KW-1003">Cell membrane</keyword>
<keyword evidence="10" id="KW-0067">ATP-binding</keyword>
<comment type="catalytic activity">
    <reaction evidence="1">
        <text>ATP + protein L-histidine = ADP + protein N-phospho-L-histidine.</text>
        <dbReference type="EC" id="2.7.13.3"/>
    </reaction>
</comment>
<evidence type="ECO:0000256" key="2">
    <source>
        <dbReference type="ARBA" id="ARBA00004651"/>
    </source>
</evidence>
<keyword evidence="9 16" id="KW-0418">Kinase</keyword>
<dbReference type="Gene3D" id="3.30.565.10">
    <property type="entry name" value="Histidine kinase-like ATPase, C-terminal domain"/>
    <property type="match status" value="1"/>
</dbReference>
<dbReference type="SMART" id="SM00388">
    <property type="entry name" value="HisKA"/>
    <property type="match status" value="1"/>
</dbReference>
<evidence type="ECO:0000313" key="17">
    <source>
        <dbReference type="Proteomes" id="UP000198862"/>
    </source>
</evidence>
<dbReference type="PROSITE" id="PS50109">
    <property type="entry name" value="HIS_KIN"/>
    <property type="match status" value="1"/>
</dbReference>
<reference evidence="16 17" key="1">
    <citation type="submission" date="2016-10" db="EMBL/GenBank/DDBJ databases">
        <authorList>
            <person name="de Groot N.N."/>
        </authorList>
    </citation>
    <scope>NUCLEOTIDE SEQUENCE [LARGE SCALE GENOMIC DNA]</scope>
    <source>
        <strain evidence="16 17">DSM 6059</strain>
    </source>
</reference>
<keyword evidence="6" id="KW-0808">Transferase</keyword>
<keyword evidence="8" id="KW-0547">Nucleotide-binding</keyword>
<evidence type="ECO:0000256" key="4">
    <source>
        <dbReference type="ARBA" id="ARBA00022475"/>
    </source>
</evidence>
<protein>
    <recommendedName>
        <fullName evidence="3">histidine kinase</fullName>
        <ecNumber evidence="3">2.7.13.3</ecNumber>
    </recommendedName>
</protein>
<keyword evidence="5" id="KW-0597">Phosphoprotein</keyword>
<dbReference type="EMBL" id="FOLO01000013">
    <property type="protein sequence ID" value="SFC61733.1"/>
    <property type="molecule type" value="Genomic_DNA"/>
</dbReference>
<evidence type="ECO:0000256" key="13">
    <source>
        <dbReference type="ARBA" id="ARBA00023136"/>
    </source>
</evidence>
<evidence type="ECO:0000256" key="9">
    <source>
        <dbReference type="ARBA" id="ARBA00022777"/>
    </source>
</evidence>
<dbReference type="RefSeq" id="WP_091983462.1">
    <property type="nucleotide sequence ID" value="NZ_FOLO01000013.1"/>
</dbReference>
<dbReference type="PANTHER" id="PTHR45528">
    <property type="entry name" value="SENSOR HISTIDINE KINASE CPXA"/>
    <property type="match status" value="1"/>
</dbReference>
<dbReference type="AlphaFoldDB" id="A0A1I1KUB9"/>
<dbReference type="SUPFAM" id="SSF55874">
    <property type="entry name" value="ATPase domain of HSP90 chaperone/DNA topoisomerase II/histidine kinase"/>
    <property type="match status" value="1"/>
</dbReference>
<dbReference type="PANTHER" id="PTHR45528:SF1">
    <property type="entry name" value="SENSOR HISTIDINE KINASE CPXA"/>
    <property type="match status" value="1"/>
</dbReference>
<evidence type="ECO:0000256" key="12">
    <source>
        <dbReference type="ARBA" id="ARBA00023012"/>
    </source>
</evidence>
<dbReference type="STRING" id="1123010.SAMN02745724_02118"/>
<dbReference type="GO" id="GO:0000155">
    <property type="term" value="F:phosphorelay sensor kinase activity"/>
    <property type="evidence" value="ECO:0007669"/>
    <property type="project" value="InterPro"/>
</dbReference>
<dbReference type="OrthoDB" id="9121563at2"/>